<protein>
    <recommendedName>
        <fullName evidence="3">DDE Tnp4 domain-containing protein</fullName>
    </recommendedName>
</protein>
<evidence type="ECO:0000313" key="4">
    <source>
        <dbReference type="EMBL" id="KAJ8968798.1"/>
    </source>
</evidence>
<dbReference type="AlphaFoldDB" id="A0AAV8ZSF8"/>
<reference evidence="4" key="1">
    <citation type="journal article" date="2023" name="Insect Mol. Biol.">
        <title>Genome sequencing provides insights into the evolution of gene families encoding plant cell wall-degrading enzymes in longhorned beetles.</title>
        <authorList>
            <person name="Shin N.R."/>
            <person name="Okamura Y."/>
            <person name="Kirsch R."/>
            <person name="Pauchet Y."/>
        </authorList>
    </citation>
    <scope>NUCLEOTIDE SEQUENCE</scope>
    <source>
        <strain evidence="4">RBIC_L_NR</strain>
    </source>
</reference>
<dbReference type="InterPro" id="IPR027806">
    <property type="entry name" value="HARBI1_dom"/>
</dbReference>
<dbReference type="Proteomes" id="UP001162156">
    <property type="component" value="Unassembled WGS sequence"/>
</dbReference>
<gene>
    <name evidence="4" type="ORF">NQ314_002107</name>
</gene>
<sequence>MLNGELLTEDSNSYRNFLRMSSEKFEYLLQQISIHINKKDTVMRQCIPARSKLEVTLRYLAGEETFRSLMYSTRIHETTISRFVPDVCKAIICFPPAETLPNQQYHLPYVIVGDIAFPLLKNLMKSYPERGLSHESRIFYYRLSRARRVIEHIFGILANQFRVLLYPINSSVEKVELFILTCVILNNFLANGNGSKYVDRNGKFGKFASHWTAVWK</sequence>
<comment type="caution">
    <text evidence="4">The sequence shown here is derived from an EMBL/GenBank/DDBJ whole genome shotgun (WGS) entry which is preliminary data.</text>
</comment>
<dbReference type="GO" id="GO:0046872">
    <property type="term" value="F:metal ion binding"/>
    <property type="evidence" value="ECO:0007669"/>
    <property type="project" value="UniProtKB-KW"/>
</dbReference>
<name>A0AAV8ZSF8_9CUCU</name>
<accession>A0AAV8ZSF8</accession>
<proteinExistence type="predicted"/>
<evidence type="ECO:0000256" key="2">
    <source>
        <dbReference type="ARBA" id="ARBA00022723"/>
    </source>
</evidence>
<feature type="domain" description="DDE Tnp4" evidence="3">
    <location>
        <begin position="105"/>
        <end position="187"/>
    </location>
</feature>
<keyword evidence="2" id="KW-0479">Metal-binding</keyword>
<evidence type="ECO:0000256" key="1">
    <source>
        <dbReference type="ARBA" id="ARBA00001968"/>
    </source>
</evidence>
<evidence type="ECO:0000259" key="3">
    <source>
        <dbReference type="Pfam" id="PF13359"/>
    </source>
</evidence>
<organism evidence="4 5">
    <name type="scientific">Rhamnusium bicolor</name>
    <dbReference type="NCBI Taxonomy" id="1586634"/>
    <lineage>
        <taxon>Eukaryota</taxon>
        <taxon>Metazoa</taxon>
        <taxon>Ecdysozoa</taxon>
        <taxon>Arthropoda</taxon>
        <taxon>Hexapoda</taxon>
        <taxon>Insecta</taxon>
        <taxon>Pterygota</taxon>
        <taxon>Neoptera</taxon>
        <taxon>Endopterygota</taxon>
        <taxon>Coleoptera</taxon>
        <taxon>Polyphaga</taxon>
        <taxon>Cucujiformia</taxon>
        <taxon>Chrysomeloidea</taxon>
        <taxon>Cerambycidae</taxon>
        <taxon>Lepturinae</taxon>
        <taxon>Rhagiini</taxon>
        <taxon>Rhamnusium</taxon>
    </lineage>
</organism>
<keyword evidence="5" id="KW-1185">Reference proteome</keyword>
<comment type="cofactor">
    <cofactor evidence="1">
        <name>a divalent metal cation</name>
        <dbReference type="ChEBI" id="CHEBI:60240"/>
    </cofactor>
</comment>
<evidence type="ECO:0000313" key="5">
    <source>
        <dbReference type="Proteomes" id="UP001162156"/>
    </source>
</evidence>
<dbReference type="EMBL" id="JANEYF010000650">
    <property type="protein sequence ID" value="KAJ8968798.1"/>
    <property type="molecule type" value="Genomic_DNA"/>
</dbReference>
<dbReference type="Pfam" id="PF13359">
    <property type="entry name" value="DDE_Tnp_4"/>
    <property type="match status" value="1"/>
</dbReference>